<dbReference type="EMBL" id="UGJR01000002">
    <property type="protein sequence ID" value="STR41537.1"/>
    <property type="molecule type" value="Genomic_DNA"/>
</dbReference>
<organism evidence="2 5">
    <name type="scientific">Klebsiella michiganensis</name>
    <dbReference type="NCBI Taxonomy" id="1134687"/>
    <lineage>
        <taxon>Bacteria</taxon>
        <taxon>Pseudomonadati</taxon>
        <taxon>Pseudomonadota</taxon>
        <taxon>Gammaproteobacteria</taxon>
        <taxon>Enterobacterales</taxon>
        <taxon>Enterobacteriaceae</taxon>
        <taxon>Klebsiella/Raoultella group</taxon>
        <taxon>Klebsiella</taxon>
    </lineage>
</organism>
<name>A0A377SI50_9ENTR</name>
<evidence type="ECO:0000313" key="3">
    <source>
        <dbReference type="EMBL" id="STV79655.1"/>
    </source>
</evidence>
<dbReference type="Proteomes" id="UP000255050">
    <property type="component" value="Unassembled WGS sequence"/>
</dbReference>
<evidence type="ECO:0000256" key="1">
    <source>
        <dbReference type="SAM" id="Phobius"/>
    </source>
</evidence>
<sequence length="34" mass="3891">MLLSRLVNHQDYDVPFFLLFSINYAGLGLMPGFT</sequence>
<gene>
    <name evidence="3" type="ORF">NCTC11685_02819</name>
    <name evidence="2" type="ORF">NCTC11694_02720</name>
</gene>
<keyword evidence="1" id="KW-0812">Transmembrane</keyword>
<keyword evidence="1" id="KW-0472">Membrane</keyword>
<dbReference type="Proteomes" id="UP000254863">
    <property type="component" value="Unassembled WGS sequence"/>
</dbReference>
<dbReference type="EMBL" id="UGMS01000001">
    <property type="protein sequence ID" value="STV79655.1"/>
    <property type="molecule type" value="Genomic_DNA"/>
</dbReference>
<evidence type="ECO:0000313" key="2">
    <source>
        <dbReference type="EMBL" id="STR41537.1"/>
    </source>
</evidence>
<dbReference type="AlphaFoldDB" id="A0A377SI50"/>
<evidence type="ECO:0000313" key="5">
    <source>
        <dbReference type="Proteomes" id="UP000255050"/>
    </source>
</evidence>
<feature type="transmembrane region" description="Helical" evidence="1">
    <location>
        <begin position="12"/>
        <end position="33"/>
    </location>
</feature>
<protein>
    <submittedName>
        <fullName evidence="2">Uncharacterized protein</fullName>
    </submittedName>
</protein>
<reference evidence="4 5" key="1">
    <citation type="submission" date="2018-06" db="EMBL/GenBank/DDBJ databases">
        <authorList>
            <consortium name="Pathogen Informatics"/>
            <person name="Doyle S."/>
        </authorList>
    </citation>
    <scope>NUCLEOTIDE SEQUENCE [LARGE SCALE GENOMIC DNA]</scope>
    <source>
        <strain evidence="3 4">NCTC11685</strain>
        <strain evidence="2 5">NCTC11694</strain>
    </source>
</reference>
<accession>A0A377SI50</accession>
<evidence type="ECO:0000313" key="4">
    <source>
        <dbReference type="Proteomes" id="UP000254863"/>
    </source>
</evidence>
<proteinExistence type="predicted"/>
<keyword evidence="1" id="KW-1133">Transmembrane helix</keyword>
<comment type="caution">
    <text evidence="2">The sequence shown here is derived from an EMBL/GenBank/DDBJ whole genome shotgun (WGS) entry which is preliminary data.</text>
</comment>